<organism evidence="2 3">
    <name type="scientific">Actinospica durhamensis</name>
    <dbReference type="NCBI Taxonomy" id="1508375"/>
    <lineage>
        <taxon>Bacteria</taxon>
        <taxon>Bacillati</taxon>
        <taxon>Actinomycetota</taxon>
        <taxon>Actinomycetes</taxon>
        <taxon>Catenulisporales</taxon>
        <taxon>Actinospicaceae</taxon>
        <taxon>Actinospica</taxon>
    </lineage>
</organism>
<name>A0A941EZ13_9ACTN</name>
<keyword evidence="3" id="KW-1185">Reference proteome</keyword>
<feature type="region of interest" description="Disordered" evidence="1">
    <location>
        <begin position="38"/>
        <end position="59"/>
    </location>
</feature>
<reference evidence="2" key="1">
    <citation type="submission" date="2021-04" db="EMBL/GenBank/DDBJ databases">
        <title>Genome based classification of Actinospica acidithermotolerans sp. nov., an actinobacterium isolated from an Indonesian hot spring.</title>
        <authorList>
            <person name="Kusuma A.B."/>
            <person name="Putra K.E."/>
            <person name="Nafisah S."/>
            <person name="Loh J."/>
            <person name="Nouioui I."/>
            <person name="Goodfellow M."/>
        </authorList>
    </citation>
    <scope>NUCLEOTIDE SEQUENCE</scope>
    <source>
        <strain evidence="2">CSCA 57</strain>
    </source>
</reference>
<proteinExistence type="predicted"/>
<evidence type="ECO:0000313" key="2">
    <source>
        <dbReference type="EMBL" id="MBR7839841.1"/>
    </source>
</evidence>
<accession>A0A941EZ13</accession>
<dbReference type="EMBL" id="JAGSOG010000693">
    <property type="protein sequence ID" value="MBR7839841.1"/>
    <property type="molecule type" value="Genomic_DNA"/>
</dbReference>
<feature type="non-terminal residue" evidence="2">
    <location>
        <position position="1"/>
    </location>
</feature>
<dbReference type="RefSeq" id="WP_212534246.1">
    <property type="nucleotide sequence ID" value="NZ_JAGSOG010000693.1"/>
</dbReference>
<dbReference type="AlphaFoldDB" id="A0A941EZ13"/>
<comment type="caution">
    <text evidence="2">The sequence shown here is derived from an EMBL/GenBank/DDBJ whole genome shotgun (WGS) entry which is preliminary data.</text>
</comment>
<evidence type="ECO:0000313" key="3">
    <source>
        <dbReference type="Proteomes" id="UP000675781"/>
    </source>
</evidence>
<dbReference type="Proteomes" id="UP000675781">
    <property type="component" value="Unassembled WGS sequence"/>
</dbReference>
<protein>
    <submittedName>
        <fullName evidence="2">Uncharacterized protein</fullName>
    </submittedName>
</protein>
<sequence>SLMASGPEPLQSYLTQHFGAFDFAGAVLPHPDTTVTGHTSFGPPARHLGMVQQRPDRVG</sequence>
<gene>
    <name evidence="2" type="ORF">KDL01_41775</name>
</gene>
<evidence type="ECO:0000256" key="1">
    <source>
        <dbReference type="SAM" id="MobiDB-lite"/>
    </source>
</evidence>